<keyword evidence="5" id="KW-0720">Serine protease</keyword>
<evidence type="ECO:0000256" key="3">
    <source>
        <dbReference type="ARBA" id="ARBA00022670"/>
    </source>
</evidence>
<keyword evidence="9" id="KW-1185">Reference proteome</keyword>
<keyword evidence="3" id="KW-0645">Protease</keyword>
<dbReference type="SUPFAM" id="SSF141986">
    <property type="entry name" value="LD-carboxypeptidase A C-terminal domain-like"/>
    <property type="match status" value="1"/>
</dbReference>
<proteinExistence type="inferred from homology"/>
<organism evidence="8 9">
    <name type="scientific">Albibacterium profundi</name>
    <dbReference type="NCBI Taxonomy" id="3134906"/>
    <lineage>
        <taxon>Bacteria</taxon>
        <taxon>Pseudomonadati</taxon>
        <taxon>Bacteroidota</taxon>
        <taxon>Sphingobacteriia</taxon>
        <taxon>Sphingobacteriales</taxon>
        <taxon>Sphingobacteriaceae</taxon>
        <taxon>Albibacterium</taxon>
    </lineage>
</organism>
<dbReference type="EMBL" id="JBBVGT010000002">
    <property type="protein sequence ID" value="MFB5945811.1"/>
    <property type="molecule type" value="Genomic_DNA"/>
</dbReference>
<evidence type="ECO:0000256" key="2">
    <source>
        <dbReference type="ARBA" id="ARBA00022645"/>
    </source>
</evidence>
<comment type="caution">
    <text evidence="8">The sequence shown here is derived from an EMBL/GenBank/DDBJ whole genome shotgun (WGS) entry which is preliminary data.</text>
</comment>
<reference evidence="8 9" key="1">
    <citation type="submission" date="2024-04" db="EMBL/GenBank/DDBJ databases">
        <title>Albibacterium profundi sp. nov., isolated from sediment of the Challenger Deep of Mariana Trench.</title>
        <authorList>
            <person name="Wang Y."/>
        </authorList>
    </citation>
    <scope>NUCLEOTIDE SEQUENCE [LARGE SCALE GENOMIC DNA]</scope>
    <source>
        <strain evidence="8 9">RHL897</strain>
    </source>
</reference>
<dbReference type="CDD" id="cd07025">
    <property type="entry name" value="Peptidase_S66"/>
    <property type="match status" value="1"/>
</dbReference>
<gene>
    <name evidence="8" type="ORF">WKR92_08185</name>
</gene>
<dbReference type="PANTHER" id="PTHR30237:SF2">
    <property type="entry name" value="MUREIN TETRAPEPTIDE CARBOXYPEPTIDASE"/>
    <property type="match status" value="1"/>
</dbReference>
<accession>A0ABV5CE30</accession>
<keyword evidence="2" id="KW-0121">Carboxypeptidase</keyword>
<dbReference type="InterPro" id="IPR027461">
    <property type="entry name" value="Carboxypeptidase_A_C_sf"/>
</dbReference>
<dbReference type="Gene3D" id="3.40.50.10740">
    <property type="entry name" value="Class I glutamine amidotransferase-like"/>
    <property type="match status" value="1"/>
</dbReference>
<evidence type="ECO:0000259" key="7">
    <source>
        <dbReference type="Pfam" id="PF17676"/>
    </source>
</evidence>
<dbReference type="PANTHER" id="PTHR30237">
    <property type="entry name" value="MURAMOYLTETRAPEPTIDE CARBOXYPEPTIDASE"/>
    <property type="match status" value="1"/>
</dbReference>
<sequence>MKVPPYLKKGDKIAIVAPAGRINMDLTEVVKLFESWGLKVVIGESVTSSFHQFAGDDQLRAKDFQAMLDDDTVKAIIAARGGYGTVRIIDELDFSNFKAHPKWVVGYSDITVLHCHIQTLFGVPTIHGPMPLNFPDATDSSLQSLHGALFGNEVHYEYTSTSALVPGTAEGILTGGNLALLANIVGSVSESDYTDKVLFIEDVSEYYYSVDRMMRLLKRAGRLKNIRGLIVGGFTDLKDSDPSFGFSALEIILDVIKEYDYPVATDFPAGHIDNNQSLVFGKKVSLSVQGKRVHLKYI</sequence>
<evidence type="ECO:0000259" key="6">
    <source>
        <dbReference type="Pfam" id="PF02016"/>
    </source>
</evidence>
<dbReference type="Proteomes" id="UP001580928">
    <property type="component" value="Unassembled WGS sequence"/>
</dbReference>
<feature type="domain" description="LD-carboxypeptidase N-terminal" evidence="6">
    <location>
        <begin position="13"/>
        <end position="128"/>
    </location>
</feature>
<name>A0ABV5CE30_9SPHI</name>
<dbReference type="SUPFAM" id="SSF52317">
    <property type="entry name" value="Class I glutamine amidotransferase-like"/>
    <property type="match status" value="1"/>
</dbReference>
<comment type="similarity">
    <text evidence="1">Belongs to the peptidase S66 family.</text>
</comment>
<dbReference type="RefSeq" id="WP_375557344.1">
    <property type="nucleotide sequence ID" value="NZ_JBBVGT010000002.1"/>
</dbReference>
<dbReference type="InterPro" id="IPR040921">
    <property type="entry name" value="Peptidase_S66C"/>
</dbReference>
<evidence type="ECO:0000313" key="9">
    <source>
        <dbReference type="Proteomes" id="UP001580928"/>
    </source>
</evidence>
<dbReference type="Gene3D" id="3.50.30.60">
    <property type="entry name" value="LD-carboxypeptidase A C-terminal domain-like"/>
    <property type="match status" value="1"/>
</dbReference>
<dbReference type="Pfam" id="PF17676">
    <property type="entry name" value="Peptidase_S66C"/>
    <property type="match status" value="1"/>
</dbReference>
<feature type="domain" description="LD-carboxypeptidase C-terminal" evidence="7">
    <location>
        <begin position="170"/>
        <end position="286"/>
    </location>
</feature>
<evidence type="ECO:0000256" key="4">
    <source>
        <dbReference type="ARBA" id="ARBA00022801"/>
    </source>
</evidence>
<protein>
    <submittedName>
        <fullName evidence="8">LD-carboxypeptidase</fullName>
    </submittedName>
</protein>
<dbReference type="InterPro" id="IPR040449">
    <property type="entry name" value="Peptidase_S66_N"/>
</dbReference>
<dbReference type="InterPro" id="IPR029062">
    <property type="entry name" value="Class_I_gatase-like"/>
</dbReference>
<keyword evidence="4" id="KW-0378">Hydrolase</keyword>
<dbReference type="PIRSF" id="PIRSF028757">
    <property type="entry name" value="LD-carboxypeptidase"/>
    <property type="match status" value="1"/>
</dbReference>
<evidence type="ECO:0000313" key="8">
    <source>
        <dbReference type="EMBL" id="MFB5945811.1"/>
    </source>
</evidence>
<evidence type="ECO:0000256" key="5">
    <source>
        <dbReference type="ARBA" id="ARBA00022825"/>
    </source>
</evidence>
<dbReference type="Pfam" id="PF02016">
    <property type="entry name" value="Peptidase_S66"/>
    <property type="match status" value="1"/>
</dbReference>
<dbReference type="InterPro" id="IPR003507">
    <property type="entry name" value="S66_fam"/>
</dbReference>
<evidence type="ECO:0000256" key="1">
    <source>
        <dbReference type="ARBA" id="ARBA00010233"/>
    </source>
</evidence>
<dbReference type="InterPro" id="IPR027478">
    <property type="entry name" value="LdcA_N"/>
</dbReference>